<evidence type="ECO:0000313" key="6">
    <source>
        <dbReference type="EMBL" id="MDK9580163.1"/>
    </source>
</evidence>
<evidence type="ECO:0000256" key="3">
    <source>
        <dbReference type="ARBA" id="ARBA00022741"/>
    </source>
</evidence>
<evidence type="ECO:0000256" key="1">
    <source>
        <dbReference type="ARBA" id="ARBA00010165"/>
    </source>
</evidence>
<dbReference type="SUPFAM" id="SSF56112">
    <property type="entry name" value="Protein kinase-like (PK-like)"/>
    <property type="match status" value="1"/>
</dbReference>
<proteinExistence type="inferred from homology"/>
<evidence type="ECO:0000256" key="5">
    <source>
        <dbReference type="ARBA" id="ARBA00022840"/>
    </source>
</evidence>
<dbReference type="Gene3D" id="3.30.200.20">
    <property type="entry name" value="Phosphorylase Kinase, domain 1"/>
    <property type="match status" value="1"/>
</dbReference>
<dbReference type="PANTHER" id="PTHR34273:SF2">
    <property type="entry name" value="METHYLTHIORIBOSE KINASE"/>
    <property type="match status" value="1"/>
</dbReference>
<dbReference type="Gene3D" id="3.90.1200.10">
    <property type="match status" value="1"/>
</dbReference>
<dbReference type="EMBL" id="JASSPP010000001">
    <property type="protein sequence ID" value="MDK9580163.1"/>
    <property type="molecule type" value="Genomic_DNA"/>
</dbReference>
<keyword evidence="3" id="KW-0547">Nucleotide-binding</keyword>
<keyword evidence="7" id="KW-1185">Reference proteome</keyword>
<gene>
    <name evidence="6" type="ORF">QQA45_01315</name>
</gene>
<name>A0ABT7HI27_9FUSO</name>
<sequence length="185" mass="21658">MALLNTESIKKYLISKKYFRSDEELVAKEIGNGNINYVFIVSSKDKSIVVKQSDVLLRSSKRPLDLYRSKVECRTLKLEDKYAPGFVPKVYEYDENLNTIIMEDISEYKNLRFLLEDSEEIPFLSEEIAEFLAKSMLATSDLVMDSKEKKKLVKYFINPDMCDISEDLVLTEPYYNYKNRNVIKK</sequence>
<dbReference type="Proteomes" id="UP001225134">
    <property type="component" value="Unassembled WGS sequence"/>
</dbReference>
<comment type="caution">
    <text evidence="6">The sequence shown here is derived from an EMBL/GenBank/DDBJ whole genome shotgun (WGS) entry which is preliminary data.</text>
</comment>
<protein>
    <recommendedName>
        <fullName evidence="8">S-methyl-5-thioribose kinase</fullName>
    </recommendedName>
</protein>
<organism evidence="6 7">
    <name type="scientific">Sneathia sanguinegens</name>
    <dbReference type="NCBI Taxonomy" id="40543"/>
    <lineage>
        <taxon>Bacteria</taxon>
        <taxon>Fusobacteriati</taxon>
        <taxon>Fusobacteriota</taxon>
        <taxon>Fusobacteriia</taxon>
        <taxon>Fusobacteriales</taxon>
        <taxon>Leptotrichiaceae</taxon>
        <taxon>Sneathia</taxon>
    </lineage>
</organism>
<evidence type="ECO:0000313" key="7">
    <source>
        <dbReference type="Proteomes" id="UP001225134"/>
    </source>
</evidence>
<keyword evidence="2" id="KW-0808">Transferase</keyword>
<comment type="similarity">
    <text evidence="1">Belongs to the methylthioribose kinase family.</text>
</comment>
<evidence type="ECO:0000256" key="4">
    <source>
        <dbReference type="ARBA" id="ARBA00022777"/>
    </source>
</evidence>
<dbReference type="RefSeq" id="WP_285152539.1">
    <property type="nucleotide sequence ID" value="NZ_JASSPP010000001.1"/>
</dbReference>
<evidence type="ECO:0000256" key="2">
    <source>
        <dbReference type="ARBA" id="ARBA00022679"/>
    </source>
</evidence>
<keyword evidence="5" id="KW-0067">ATP-binding</keyword>
<dbReference type="PANTHER" id="PTHR34273">
    <property type="entry name" value="METHYLTHIORIBOSE KINASE"/>
    <property type="match status" value="1"/>
</dbReference>
<keyword evidence="4" id="KW-0418">Kinase</keyword>
<evidence type="ECO:0008006" key="8">
    <source>
        <dbReference type="Google" id="ProtNLM"/>
    </source>
</evidence>
<reference evidence="6 7" key="1">
    <citation type="submission" date="2023-06" db="EMBL/GenBank/DDBJ databases">
        <title>Antibody response to the Sneathia vaginalis cytopathogenic toxin A during pregnancy.</title>
        <authorList>
            <person name="Mccoy Z.T."/>
            <person name="Serrano M.G."/>
            <person name="Spaine K."/>
            <person name="Edwards D.J."/>
            <person name="Buck G.A."/>
            <person name="Jefferson K."/>
        </authorList>
    </citation>
    <scope>NUCLEOTIDE SEQUENCE [LARGE SCALE GENOMIC DNA]</scope>
    <source>
        <strain evidence="6 7">CCUG 42621</strain>
    </source>
</reference>
<accession>A0ABT7HI27</accession>
<dbReference type="InterPro" id="IPR011009">
    <property type="entry name" value="Kinase-like_dom_sf"/>
</dbReference>